<evidence type="ECO:0000256" key="1">
    <source>
        <dbReference type="ARBA" id="ARBA00004651"/>
    </source>
</evidence>
<dbReference type="SMART" id="SM01323">
    <property type="entry name" value="YajC"/>
    <property type="match status" value="1"/>
</dbReference>
<organism evidence="10 11">
    <name type="scientific">Pseudolactococcus laudensis</name>
    <dbReference type="NCBI Taxonomy" id="1494461"/>
    <lineage>
        <taxon>Bacteria</taxon>
        <taxon>Bacillati</taxon>
        <taxon>Bacillota</taxon>
        <taxon>Bacilli</taxon>
        <taxon>Lactobacillales</taxon>
        <taxon>Streptococcaceae</taxon>
        <taxon>Pseudolactococcus</taxon>
    </lineage>
</organism>
<feature type="transmembrane region" description="Helical" evidence="9">
    <location>
        <begin position="296"/>
        <end position="312"/>
    </location>
</feature>
<dbReference type="GO" id="GO:0009401">
    <property type="term" value="P:phosphoenolpyruvate-dependent sugar phosphotransferase system"/>
    <property type="evidence" value="ECO:0007669"/>
    <property type="project" value="UniProtKB-KW"/>
</dbReference>
<keyword evidence="2" id="KW-0813">Transport</keyword>
<feature type="transmembrane region" description="Helical" evidence="9">
    <location>
        <begin position="273"/>
        <end position="290"/>
    </location>
</feature>
<evidence type="ECO:0000313" key="10">
    <source>
        <dbReference type="EMBL" id="MBA0017121.1"/>
    </source>
</evidence>
<evidence type="ECO:0000256" key="5">
    <source>
        <dbReference type="ARBA" id="ARBA00022683"/>
    </source>
</evidence>
<proteinExistence type="predicted"/>
<keyword evidence="3" id="KW-1003">Cell membrane</keyword>
<dbReference type="Proteomes" id="UP000530186">
    <property type="component" value="Unassembled WGS sequence"/>
</dbReference>
<evidence type="ECO:0000256" key="2">
    <source>
        <dbReference type="ARBA" id="ARBA00022448"/>
    </source>
</evidence>
<feature type="transmembrane region" description="Helical" evidence="9">
    <location>
        <begin position="138"/>
        <end position="155"/>
    </location>
</feature>
<evidence type="ECO:0000313" key="11">
    <source>
        <dbReference type="Proteomes" id="UP000530186"/>
    </source>
</evidence>
<evidence type="ECO:0000256" key="7">
    <source>
        <dbReference type="ARBA" id="ARBA00022989"/>
    </source>
</evidence>
<dbReference type="AlphaFoldDB" id="A0A7V8N213"/>
<keyword evidence="11" id="KW-1185">Reference proteome</keyword>
<gene>
    <name evidence="10" type="ORF">HZR21_08315</name>
</gene>
<name>A0A7V8N213_9LACT</name>
<dbReference type="InterPro" id="IPR004700">
    <property type="entry name" value="PTS_IIC_man"/>
</dbReference>
<feature type="transmembrane region" description="Helical" evidence="9">
    <location>
        <begin position="6"/>
        <end position="26"/>
    </location>
</feature>
<dbReference type="EMBL" id="JACBNY010000015">
    <property type="protein sequence ID" value="MBA0017121.1"/>
    <property type="molecule type" value="Genomic_DNA"/>
</dbReference>
<evidence type="ECO:0000256" key="8">
    <source>
        <dbReference type="ARBA" id="ARBA00023136"/>
    </source>
</evidence>
<feature type="transmembrane region" description="Helical" evidence="9">
    <location>
        <begin position="206"/>
        <end position="231"/>
    </location>
</feature>
<feature type="transmembrane region" description="Helical" evidence="9">
    <location>
        <begin position="72"/>
        <end position="92"/>
    </location>
</feature>
<dbReference type="RefSeq" id="WP_180747250.1">
    <property type="nucleotide sequence ID" value="NZ_CBCRWQ010000014.1"/>
</dbReference>
<keyword evidence="4 10" id="KW-0762">Sugar transport</keyword>
<accession>A0A7V8N213</accession>
<keyword evidence="7 9" id="KW-1133">Transmembrane helix</keyword>
<feature type="transmembrane region" description="Helical" evidence="9">
    <location>
        <begin position="104"/>
        <end position="126"/>
    </location>
</feature>
<comment type="caution">
    <text evidence="10">The sequence shown here is derived from an EMBL/GenBank/DDBJ whole genome shotgun (WGS) entry which is preliminary data.</text>
</comment>
<protein>
    <submittedName>
        <fullName evidence="10">PTS sugar transporter subunit IIC</fullName>
    </submittedName>
</protein>
<sequence length="335" mass="35989">MWESIFASSITLIGFIVAFIIIYYLFSFTKMKKQKKYFADLHTGLAEGQKVQLSNGIFGTVRTVGKEMDYNILQILLIFLITFIAAIDQFSFLESLYQPIVTGMVVGLILGDLQTGLIVGGTYQLMTIGNMPVGGAQPPNAVIGGIMAAVLAITLKLEPTVAVATAIPFSLLGQYAVTLLFSLMSPVMSIADRYAHEGNTTGIDKINYLAMAAIGASFGLVVTLFFIGGATFGQQVVDTIPKWLMGGLGAAGGMMRYVGFAILLKVMVSKEMWGFYFMGFGLATIVMAAPSLSGPALIILAFIGFAIAFWDYQIQAKFKLTTGTHSDFGGEEDGI</sequence>
<dbReference type="InterPro" id="IPR050303">
    <property type="entry name" value="GatZ_KbaZ_carbometab"/>
</dbReference>
<keyword evidence="6 9" id="KW-0812">Transmembrane</keyword>
<dbReference type="PROSITE" id="PS51106">
    <property type="entry name" value="PTS_EIIC_TYPE_4"/>
    <property type="match status" value="1"/>
</dbReference>
<reference evidence="10 11" key="1">
    <citation type="submission" date="2020-07" db="EMBL/GenBank/DDBJ databases">
        <authorList>
            <person name="Hilgarth M."/>
            <person name="Werum V."/>
            <person name="Vogel R.F."/>
        </authorList>
    </citation>
    <scope>NUCLEOTIDE SEQUENCE [LARGE SCALE GENOMIC DNA]</scope>
    <source>
        <strain evidence="10 11">DSM 28961</strain>
    </source>
</reference>
<dbReference type="InterPro" id="IPR003849">
    <property type="entry name" value="Preprotein_translocase_YajC"/>
</dbReference>
<evidence type="ECO:0000256" key="4">
    <source>
        <dbReference type="ARBA" id="ARBA00022597"/>
    </source>
</evidence>
<evidence type="ECO:0000256" key="3">
    <source>
        <dbReference type="ARBA" id="ARBA00022475"/>
    </source>
</evidence>
<dbReference type="PANTHER" id="PTHR32502">
    <property type="entry name" value="N-ACETYLGALACTOSAMINE PERMEASE II COMPONENT-RELATED"/>
    <property type="match status" value="1"/>
</dbReference>
<feature type="transmembrane region" description="Helical" evidence="9">
    <location>
        <begin position="243"/>
        <end position="264"/>
    </location>
</feature>
<feature type="transmembrane region" description="Helical" evidence="9">
    <location>
        <begin position="161"/>
        <end position="185"/>
    </location>
</feature>
<keyword evidence="5" id="KW-0598">Phosphotransferase system</keyword>
<evidence type="ECO:0000256" key="6">
    <source>
        <dbReference type="ARBA" id="ARBA00022692"/>
    </source>
</evidence>
<comment type="subcellular location">
    <subcellularLocation>
        <location evidence="1">Cell membrane</location>
        <topology evidence="1">Multi-pass membrane protein</topology>
    </subcellularLocation>
</comment>
<dbReference type="GO" id="GO:0005886">
    <property type="term" value="C:plasma membrane"/>
    <property type="evidence" value="ECO:0007669"/>
    <property type="project" value="UniProtKB-SubCell"/>
</dbReference>
<evidence type="ECO:0000256" key="9">
    <source>
        <dbReference type="SAM" id="Phobius"/>
    </source>
</evidence>
<dbReference type="PANTHER" id="PTHR32502:SF8">
    <property type="entry name" value="N-ACETYLGALACTOSAMINE PERMEASE IIC COMPONENT 1"/>
    <property type="match status" value="1"/>
</dbReference>
<dbReference type="Pfam" id="PF03609">
    <property type="entry name" value="EII-Sor"/>
    <property type="match status" value="1"/>
</dbReference>
<dbReference type="GeneID" id="303195520"/>
<keyword evidence="8 9" id="KW-0472">Membrane</keyword>